<sequence length="533" mass="58106">MANNVEEVRTPARRSGQGAPAEPGEPPAAPTSLRCVLPQILSCVAAGTFNFCEGLSFSFSSSLIPQLQEPGSEIPVTLEQGVLLGSIMVIAMCLGTISTTFFLERLGRLNTIRVCAVPFAVGWFLVATAASYEQILIGRIISGFGNSLGINGAVVFTTEVASSNVRGSLNAVHPTIASGGMVAMYVLGAAVDWRTSSWVCGVSPVVTLGLMFLFCYESPAWLVSKGRHEAALRSLRAYARKNDSEFAREKLPQLQLDWLIQKHLYEESQAQNKKPWYLSIVDVFRTSAGLKPLCMLTVIFVAQNFTGIYITLFYAAPFFQEMGVQVDAFQAAIYIGLVRFFMGMVAVVLIRGVGVRPLVLGSSMGMAACMAVSGYFTLHPEHGLQGWVAVAMVLLYVAFSCCGLLTVPWTMTAELFPDRLRDAGQCLSVFIADIIMFAALQLYPTIEKALQIGDVTGSVGLQWFFAAVALANMVFVVLFLPETRGKSLQEIEDHYRHNTLWLGRRRTRAPEKEARPDVPDVPTLSARVDLDPS</sequence>
<evidence type="ECO:0000256" key="2">
    <source>
        <dbReference type="ARBA" id="ARBA00022692"/>
    </source>
</evidence>
<name>A0AAV7XM79_9NEOP</name>
<feature type="region of interest" description="Disordered" evidence="5">
    <location>
        <begin position="1"/>
        <end position="27"/>
    </location>
</feature>
<dbReference type="InterPro" id="IPR005828">
    <property type="entry name" value="MFS_sugar_transport-like"/>
</dbReference>
<dbReference type="FunFam" id="1.20.1250.20:FF:000249">
    <property type="entry name" value="facilitated trehalose transporter Tret1"/>
    <property type="match status" value="1"/>
</dbReference>
<dbReference type="InterPro" id="IPR036259">
    <property type="entry name" value="MFS_trans_sf"/>
</dbReference>
<keyword evidence="3 6" id="KW-1133">Transmembrane helix</keyword>
<keyword evidence="9" id="KW-1185">Reference proteome</keyword>
<feature type="transmembrane region" description="Helical" evidence="6">
    <location>
        <begin position="196"/>
        <end position="216"/>
    </location>
</feature>
<dbReference type="GO" id="GO:0016020">
    <property type="term" value="C:membrane"/>
    <property type="evidence" value="ECO:0007669"/>
    <property type="project" value="UniProtKB-SubCell"/>
</dbReference>
<evidence type="ECO:0000313" key="8">
    <source>
        <dbReference type="EMBL" id="KAJ1524523.1"/>
    </source>
</evidence>
<protein>
    <recommendedName>
        <fullName evidence="7">Major facilitator superfamily (MFS) profile domain-containing protein</fullName>
    </recommendedName>
</protein>
<dbReference type="PRINTS" id="PR00171">
    <property type="entry name" value="SUGRTRNSPORT"/>
</dbReference>
<dbReference type="GO" id="GO:0022857">
    <property type="term" value="F:transmembrane transporter activity"/>
    <property type="evidence" value="ECO:0007669"/>
    <property type="project" value="InterPro"/>
</dbReference>
<dbReference type="SUPFAM" id="SSF103473">
    <property type="entry name" value="MFS general substrate transporter"/>
    <property type="match status" value="1"/>
</dbReference>
<feature type="transmembrane region" description="Helical" evidence="6">
    <location>
        <begin position="169"/>
        <end position="190"/>
    </location>
</feature>
<feature type="transmembrane region" description="Helical" evidence="6">
    <location>
        <begin position="293"/>
        <end position="316"/>
    </location>
</feature>
<keyword evidence="2 6" id="KW-0812">Transmembrane</keyword>
<reference evidence="8" key="1">
    <citation type="submission" date="2022-12" db="EMBL/GenBank/DDBJ databases">
        <title>Chromosome-level genome assembly of the bean flower thrips Megalurothrips usitatus.</title>
        <authorList>
            <person name="Ma L."/>
            <person name="Liu Q."/>
            <person name="Li H."/>
            <person name="Cai W."/>
        </authorList>
    </citation>
    <scope>NUCLEOTIDE SEQUENCE</scope>
    <source>
        <strain evidence="8">Cailab_2022a</strain>
    </source>
</reference>
<dbReference type="InterPro" id="IPR050549">
    <property type="entry name" value="MFS_Trehalose_Transporter"/>
</dbReference>
<dbReference type="PROSITE" id="PS50850">
    <property type="entry name" value="MFS"/>
    <property type="match status" value="1"/>
</dbReference>
<feature type="region of interest" description="Disordered" evidence="5">
    <location>
        <begin position="508"/>
        <end position="533"/>
    </location>
</feature>
<comment type="subcellular location">
    <subcellularLocation>
        <location evidence="1">Membrane</location>
        <topology evidence="1">Multi-pass membrane protein</topology>
    </subcellularLocation>
</comment>
<gene>
    <name evidence="8" type="ORF">ONE63_011015</name>
</gene>
<accession>A0AAV7XM79</accession>
<feature type="compositionally biased region" description="Basic and acidic residues" evidence="5">
    <location>
        <begin position="508"/>
        <end position="518"/>
    </location>
</feature>
<dbReference type="InterPro" id="IPR003663">
    <property type="entry name" value="Sugar/inositol_transpt"/>
</dbReference>
<feature type="transmembrane region" description="Helical" evidence="6">
    <location>
        <begin position="110"/>
        <end position="130"/>
    </location>
</feature>
<dbReference type="PANTHER" id="PTHR48021">
    <property type="match status" value="1"/>
</dbReference>
<dbReference type="InterPro" id="IPR020846">
    <property type="entry name" value="MFS_dom"/>
</dbReference>
<dbReference type="Gene3D" id="1.20.1250.20">
    <property type="entry name" value="MFS general substrate transporter like domains"/>
    <property type="match status" value="1"/>
</dbReference>
<dbReference type="Proteomes" id="UP001075354">
    <property type="component" value="Chromosome 9"/>
</dbReference>
<feature type="compositionally biased region" description="Basic and acidic residues" evidence="5">
    <location>
        <begin position="1"/>
        <end position="10"/>
    </location>
</feature>
<feature type="domain" description="Major facilitator superfamily (MFS) profile" evidence="7">
    <location>
        <begin position="42"/>
        <end position="484"/>
    </location>
</feature>
<feature type="transmembrane region" description="Helical" evidence="6">
    <location>
        <begin position="384"/>
        <end position="411"/>
    </location>
</feature>
<proteinExistence type="predicted"/>
<organism evidence="8 9">
    <name type="scientific">Megalurothrips usitatus</name>
    <name type="common">bean blossom thrips</name>
    <dbReference type="NCBI Taxonomy" id="439358"/>
    <lineage>
        <taxon>Eukaryota</taxon>
        <taxon>Metazoa</taxon>
        <taxon>Ecdysozoa</taxon>
        <taxon>Arthropoda</taxon>
        <taxon>Hexapoda</taxon>
        <taxon>Insecta</taxon>
        <taxon>Pterygota</taxon>
        <taxon>Neoptera</taxon>
        <taxon>Paraneoptera</taxon>
        <taxon>Thysanoptera</taxon>
        <taxon>Terebrantia</taxon>
        <taxon>Thripoidea</taxon>
        <taxon>Thripidae</taxon>
        <taxon>Megalurothrips</taxon>
    </lineage>
</organism>
<feature type="transmembrane region" description="Helical" evidence="6">
    <location>
        <begin position="463"/>
        <end position="480"/>
    </location>
</feature>
<feature type="transmembrane region" description="Helical" evidence="6">
    <location>
        <begin position="136"/>
        <end position="157"/>
    </location>
</feature>
<evidence type="ECO:0000259" key="7">
    <source>
        <dbReference type="PROSITE" id="PS50850"/>
    </source>
</evidence>
<feature type="transmembrane region" description="Helical" evidence="6">
    <location>
        <begin position="423"/>
        <end position="443"/>
    </location>
</feature>
<comment type="caution">
    <text evidence="8">The sequence shown here is derived from an EMBL/GenBank/DDBJ whole genome shotgun (WGS) entry which is preliminary data.</text>
</comment>
<dbReference type="AlphaFoldDB" id="A0AAV7XM79"/>
<evidence type="ECO:0000256" key="1">
    <source>
        <dbReference type="ARBA" id="ARBA00004141"/>
    </source>
</evidence>
<dbReference type="Pfam" id="PF00083">
    <property type="entry name" value="Sugar_tr"/>
    <property type="match status" value="1"/>
</dbReference>
<feature type="transmembrane region" description="Helical" evidence="6">
    <location>
        <begin position="357"/>
        <end position="378"/>
    </location>
</feature>
<dbReference type="EMBL" id="JAPTSV010000009">
    <property type="protein sequence ID" value="KAJ1524523.1"/>
    <property type="molecule type" value="Genomic_DNA"/>
</dbReference>
<evidence type="ECO:0000256" key="3">
    <source>
        <dbReference type="ARBA" id="ARBA00022989"/>
    </source>
</evidence>
<dbReference type="PANTHER" id="PTHR48021:SF24">
    <property type="entry name" value="MAJOR FACILITATOR SUPERFAMILY (MFS) PROFILE DOMAIN-CONTAINING PROTEIN"/>
    <property type="match status" value="1"/>
</dbReference>
<keyword evidence="4 6" id="KW-0472">Membrane</keyword>
<evidence type="ECO:0000256" key="6">
    <source>
        <dbReference type="SAM" id="Phobius"/>
    </source>
</evidence>
<feature type="transmembrane region" description="Helical" evidence="6">
    <location>
        <begin position="82"/>
        <end position="103"/>
    </location>
</feature>
<evidence type="ECO:0000256" key="4">
    <source>
        <dbReference type="ARBA" id="ARBA00023136"/>
    </source>
</evidence>
<evidence type="ECO:0000256" key="5">
    <source>
        <dbReference type="SAM" id="MobiDB-lite"/>
    </source>
</evidence>
<feature type="transmembrane region" description="Helical" evidence="6">
    <location>
        <begin position="328"/>
        <end position="350"/>
    </location>
</feature>
<evidence type="ECO:0000313" key="9">
    <source>
        <dbReference type="Proteomes" id="UP001075354"/>
    </source>
</evidence>